<reference evidence="8" key="1">
    <citation type="submission" date="2020-05" db="EMBL/GenBank/DDBJ databases">
        <authorList>
            <person name="Chiriac C."/>
            <person name="Salcher M."/>
            <person name="Ghai R."/>
            <person name="Kavagutti S V."/>
        </authorList>
    </citation>
    <scope>NUCLEOTIDE SEQUENCE</scope>
</reference>
<dbReference type="SMART" id="SM00650">
    <property type="entry name" value="rADc"/>
    <property type="match status" value="1"/>
</dbReference>
<dbReference type="HAMAP" id="MF_00607">
    <property type="entry name" value="16SrRNA_methyltr_A"/>
    <property type="match status" value="1"/>
</dbReference>
<dbReference type="EMBL" id="CAEZTJ010000105">
    <property type="protein sequence ID" value="CAB4571770.1"/>
    <property type="molecule type" value="Genomic_DNA"/>
</dbReference>
<dbReference type="GO" id="GO:0005829">
    <property type="term" value="C:cytosol"/>
    <property type="evidence" value="ECO:0007669"/>
    <property type="project" value="TreeGrafter"/>
</dbReference>
<keyword evidence="3" id="KW-0489">Methyltransferase</keyword>
<evidence type="ECO:0000256" key="1">
    <source>
        <dbReference type="ARBA" id="ARBA00022490"/>
    </source>
</evidence>
<evidence type="ECO:0000256" key="2">
    <source>
        <dbReference type="ARBA" id="ARBA00022552"/>
    </source>
</evidence>
<keyword evidence="2" id="KW-0698">rRNA processing</keyword>
<name>A0A6J6E5E8_9ZZZZ</name>
<dbReference type="PANTHER" id="PTHR11727">
    <property type="entry name" value="DIMETHYLADENOSINE TRANSFERASE"/>
    <property type="match status" value="1"/>
</dbReference>
<proteinExistence type="inferred from homology"/>
<dbReference type="InterPro" id="IPR020596">
    <property type="entry name" value="rRNA_Ade_Mease_Trfase_CS"/>
</dbReference>
<organism evidence="8">
    <name type="scientific">freshwater metagenome</name>
    <dbReference type="NCBI Taxonomy" id="449393"/>
    <lineage>
        <taxon>unclassified sequences</taxon>
        <taxon>metagenomes</taxon>
        <taxon>ecological metagenomes</taxon>
    </lineage>
</organism>
<evidence type="ECO:0000256" key="5">
    <source>
        <dbReference type="ARBA" id="ARBA00022691"/>
    </source>
</evidence>
<dbReference type="InterPro" id="IPR001737">
    <property type="entry name" value="KsgA/Erm"/>
</dbReference>
<dbReference type="InterPro" id="IPR023165">
    <property type="entry name" value="rRNA_Ade_diMease-like_C"/>
</dbReference>
<dbReference type="PROSITE" id="PS01131">
    <property type="entry name" value="RRNA_A_DIMETH"/>
    <property type="match status" value="1"/>
</dbReference>
<evidence type="ECO:0000256" key="3">
    <source>
        <dbReference type="ARBA" id="ARBA00022603"/>
    </source>
</evidence>
<dbReference type="SUPFAM" id="SSF53335">
    <property type="entry name" value="S-adenosyl-L-methionine-dependent methyltransferases"/>
    <property type="match status" value="1"/>
</dbReference>
<dbReference type="Gene3D" id="3.40.50.150">
    <property type="entry name" value="Vaccinia Virus protein VP39"/>
    <property type="match status" value="1"/>
</dbReference>
<feature type="domain" description="Ribosomal RNA adenine methylase transferase N-terminal" evidence="7">
    <location>
        <begin position="44"/>
        <end position="222"/>
    </location>
</feature>
<evidence type="ECO:0000256" key="4">
    <source>
        <dbReference type="ARBA" id="ARBA00022679"/>
    </source>
</evidence>
<dbReference type="InterPro" id="IPR020598">
    <property type="entry name" value="rRNA_Ade_methylase_Trfase_N"/>
</dbReference>
<evidence type="ECO:0000259" key="7">
    <source>
        <dbReference type="SMART" id="SM00650"/>
    </source>
</evidence>
<gene>
    <name evidence="8" type="ORF">UFOPK1650_00742</name>
</gene>
<dbReference type="GO" id="GO:0000179">
    <property type="term" value="F:rRNA (adenine-N6,N6-)-dimethyltransferase activity"/>
    <property type="evidence" value="ECO:0007669"/>
    <property type="project" value="InterPro"/>
</dbReference>
<dbReference type="NCBIfam" id="TIGR00755">
    <property type="entry name" value="ksgA"/>
    <property type="match status" value="1"/>
</dbReference>
<dbReference type="InterPro" id="IPR029063">
    <property type="entry name" value="SAM-dependent_MTases_sf"/>
</dbReference>
<dbReference type="PROSITE" id="PS51689">
    <property type="entry name" value="SAM_RNA_A_N6_MT"/>
    <property type="match status" value="1"/>
</dbReference>
<dbReference type="FunFam" id="3.40.50.150:FF:000023">
    <property type="entry name" value="Ribosomal RNA small subunit methyltransferase A"/>
    <property type="match status" value="1"/>
</dbReference>
<keyword evidence="5" id="KW-0949">S-adenosyl-L-methionine</keyword>
<sequence length="300" mass="32844">MSEEVSEGKKITLLGATEIRQIAEQLGVVPSKSLGQNFVHDSNICEKIVRLAGITSKDRVVEIGPGLGSLSLSIARTGAHLIAVEIDDRLAKRLPQTLRDHGVSDRAFTVIVKDAMELTAEELAGSDPGERSIKVVANLPYNVSVPVLIHLLEMERIESAMVMVQSEVARRLAAKPGSKEYGVPSAKVAWYADATLSDSIPRAVFWPVPRVDSSLLQLRVHRPIAGSEDRRLTFEIIDAAFNQRRKMLRGSLSRLLTERAPDRGVEEFLERAGIDPTARAESISVEGFLSIARAIRASEH</sequence>
<dbReference type="FunFam" id="1.10.8.100:FF:000001">
    <property type="entry name" value="Ribosomal RNA small subunit methyltransferase A"/>
    <property type="match status" value="1"/>
</dbReference>
<evidence type="ECO:0000313" key="8">
    <source>
        <dbReference type="EMBL" id="CAB4571770.1"/>
    </source>
</evidence>
<dbReference type="AlphaFoldDB" id="A0A6J6E5E8"/>
<keyword evidence="1" id="KW-0963">Cytoplasm</keyword>
<dbReference type="InterPro" id="IPR011530">
    <property type="entry name" value="rRNA_adenine_dimethylase"/>
</dbReference>
<accession>A0A6J6E5E8</accession>
<dbReference type="PANTHER" id="PTHR11727:SF7">
    <property type="entry name" value="DIMETHYLADENOSINE TRANSFERASE-RELATED"/>
    <property type="match status" value="1"/>
</dbReference>
<dbReference type="Gene3D" id="1.10.8.100">
    <property type="entry name" value="Ribosomal RNA adenine dimethylase-like, domain 2"/>
    <property type="match status" value="1"/>
</dbReference>
<keyword evidence="6" id="KW-0694">RNA-binding</keyword>
<dbReference type="GO" id="GO:0003723">
    <property type="term" value="F:RNA binding"/>
    <property type="evidence" value="ECO:0007669"/>
    <property type="project" value="UniProtKB-KW"/>
</dbReference>
<evidence type="ECO:0000256" key="6">
    <source>
        <dbReference type="ARBA" id="ARBA00022884"/>
    </source>
</evidence>
<protein>
    <submittedName>
        <fullName evidence="8">Unannotated protein</fullName>
    </submittedName>
</protein>
<keyword evidence="4" id="KW-0808">Transferase</keyword>
<dbReference type="CDD" id="cd02440">
    <property type="entry name" value="AdoMet_MTases"/>
    <property type="match status" value="1"/>
</dbReference>
<dbReference type="Pfam" id="PF00398">
    <property type="entry name" value="RrnaAD"/>
    <property type="match status" value="1"/>
</dbReference>